<dbReference type="EMBL" id="PGOL01000037">
    <property type="protein sequence ID" value="PKI78720.1"/>
    <property type="molecule type" value="Genomic_DNA"/>
</dbReference>
<feature type="region of interest" description="Disordered" evidence="1">
    <location>
        <begin position="1"/>
        <end position="26"/>
    </location>
</feature>
<protein>
    <submittedName>
        <fullName evidence="2">Uncharacterized protein</fullName>
    </submittedName>
</protein>
<evidence type="ECO:0000313" key="2">
    <source>
        <dbReference type="EMBL" id="PKI78720.1"/>
    </source>
</evidence>
<comment type="caution">
    <text evidence="2">The sequence shown here is derived from an EMBL/GenBank/DDBJ whole genome shotgun (WGS) entry which is preliminary data.</text>
</comment>
<feature type="compositionally biased region" description="Polar residues" evidence="1">
    <location>
        <begin position="10"/>
        <end position="26"/>
    </location>
</feature>
<dbReference type="Proteomes" id="UP000233551">
    <property type="component" value="Unassembled WGS sequence"/>
</dbReference>
<evidence type="ECO:0000313" key="3">
    <source>
        <dbReference type="Proteomes" id="UP000233551"/>
    </source>
</evidence>
<reference evidence="2 3" key="1">
    <citation type="submission" date="2017-11" db="EMBL/GenBank/DDBJ databases">
        <title>De-novo sequencing of pomegranate (Punica granatum L.) genome.</title>
        <authorList>
            <person name="Akparov Z."/>
            <person name="Amiraslanov A."/>
            <person name="Hajiyeva S."/>
            <person name="Abbasov M."/>
            <person name="Kaur K."/>
            <person name="Hamwieh A."/>
            <person name="Solovyev V."/>
            <person name="Salamov A."/>
            <person name="Braich B."/>
            <person name="Kosarev P."/>
            <person name="Mahmoud A."/>
            <person name="Hajiyev E."/>
            <person name="Babayeva S."/>
            <person name="Izzatullayeva V."/>
            <person name="Mammadov A."/>
            <person name="Mammadov A."/>
            <person name="Sharifova S."/>
            <person name="Ojaghi J."/>
            <person name="Eynullazada K."/>
            <person name="Bayramov B."/>
            <person name="Abdulazimova A."/>
            <person name="Shahmuradov I."/>
        </authorList>
    </citation>
    <scope>NUCLEOTIDE SEQUENCE [LARGE SCALE GENOMIC DNA]</scope>
    <source>
        <strain evidence="3">cv. AG2017</strain>
        <tissue evidence="2">Leaf</tissue>
    </source>
</reference>
<evidence type="ECO:0000256" key="1">
    <source>
        <dbReference type="SAM" id="MobiDB-lite"/>
    </source>
</evidence>
<keyword evidence="3" id="KW-1185">Reference proteome</keyword>
<dbReference type="AlphaFoldDB" id="A0A2I0LDG8"/>
<feature type="region of interest" description="Disordered" evidence="1">
    <location>
        <begin position="45"/>
        <end position="80"/>
    </location>
</feature>
<proteinExistence type="predicted"/>
<gene>
    <name evidence="2" type="ORF">CRG98_000945</name>
</gene>
<organism evidence="2 3">
    <name type="scientific">Punica granatum</name>
    <name type="common">Pomegranate</name>
    <dbReference type="NCBI Taxonomy" id="22663"/>
    <lineage>
        <taxon>Eukaryota</taxon>
        <taxon>Viridiplantae</taxon>
        <taxon>Streptophyta</taxon>
        <taxon>Embryophyta</taxon>
        <taxon>Tracheophyta</taxon>
        <taxon>Spermatophyta</taxon>
        <taxon>Magnoliopsida</taxon>
        <taxon>eudicotyledons</taxon>
        <taxon>Gunneridae</taxon>
        <taxon>Pentapetalae</taxon>
        <taxon>rosids</taxon>
        <taxon>malvids</taxon>
        <taxon>Myrtales</taxon>
        <taxon>Lythraceae</taxon>
        <taxon>Punica</taxon>
    </lineage>
</organism>
<sequence length="80" mass="8690">MGPLDHHSRTSSQPFHCASRGSNRRSSVLHCHHLPLRHWLLLKKKGGEKGSRPSVSDPDPTTELHAPTENAGDHGGVVEG</sequence>
<name>A0A2I0LDG8_PUNGR</name>
<accession>A0A2I0LDG8</accession>